<dbReference type="AlphaFoldDB" id="A0A6A7AYD6"/>
<gene>
    <name evidence="1" type="ORF">T440DRAFT_177737</name>
</gene>
<dbReference type="Proteomes" id="UP000799423">
    <property type="component" value="Unassembled WGS sequence"/>
</dbReference>
<dbReference type="Pfam" id="PF26639">
    <property type="entry name" value="Het-6_barrel"/>
    <property type="match status" value="1"/>
</dbReference>
<accession>A0A6A7AYD6</accession>
<evidence type="ECO:0008006" key="3">
    <source>
        <dbReference type="Google" id="ProtNLM"/>
    </source>
</evidence>
<keyword evidence="2" id="KW-1185">Reference proteome</keyword>
<evidence type="ECO:0000313" key="1">
    <source>
        <dbReference type="EMBL" id="KAF2848132.1"/>
    </source>
</evidence>
<evidence type="ECO:0000313" key="2">
    <source>
        <dbReference type="Proteomes" id="UP000799423"/>
    </source>
</evidence>
<proteinExistence type="predicted"/>
<dbReference type="EMBL" id="MU006320">
    <property type="protein sequence ID" value="KAF2848132.1"/>
    <property type="molecule type" value="Genomic_DNA"/>
</dbReference>
<dbReference type="OrthoDB" id="2157530at2759"/>
<sequence length="185" mass="20746">MMTPVMADRKVSILDHQKMLRQFVDPYPTTEETFAQAYESTIDLSASQLICKGNRSCTFWDAIRKQPANLPQNAIEDMTQTCAGGFQESSSMGLQPGIFDSHTFRFFTKTRNLFVSQEGFLGLGPPCLEVGDTVCLLFGGAMSYVLRKLESGRYKFRGYCLVYGIMSGEALDSMPEDRVENFIIV</sequence>
<reference evidence="1" key="1">
    <citation type="submission" date="2020-01" db="EMBL/GenBank/DDBJ databases">
        <authorList>
            <consortium name="DOE Joint Genome Institute"/>
            <person name="Haridas S."/>
            <person name="Albert R."/>
            <person name="Binder M."/>
            <person name="Bloem J."/>
            <person name="Labutti K."/>
            <person name="Salamov A."/>
            <person name="Andreopoulos B."/>
            <person name="Baker S.E."/>
            <person name="Barry K."/>
            <person name="Bills G."/>
            <person name="Bluhm B.H."/>
            <person name="Cannon C."/>
            <person name="Castanera R."/>
            <person name="Culley D.E."/>
            <person name="Daum C."/>
            <person name="Ezra D."/>
            <person name="Gonzalez J.B."/>
            <person name="Henrissat B."/>
            <person name="Kuo A."/>
            <person name="Liang C."/>
            <person name="Lipzen A."/>
            <person name="Lutzoni F."/>
            <person name="Magnuson J."/>
            <person name="Mondo S."/>
            <person name="Nolan M."/>
            <person name="Ohm R."/>
            <person name="Pangilinan J."/>
            <person name="Park H.-J."/>
            <person name="Ramirez L."/>
            <person name="Alfaro M."/>
            <person name="Sun H."/>
            <person name="Tritt A."/>
            <person name="Yoshinaga Y."/>
            <person name="Zwiers L.-H."/>
            <person name="Turgeon B.G."/>
            <person name="Goodwin S.B."/>
            <person name="Spatafora J.W."/>
            <person name="Crous P.W."/>
            <person name="Grigoriev I.V."/>
        </authorList>
    </citation>
    <scope>NUCLEOTIDE SEQUENCE</scope>
    <source>
        <strain evidence="1">IPT5</strain>
    </source>
</reference>
<protein>
    <recommendedName>
        <fullName evidence="3">Heterokaryon incompatibility domain-containing protein</fullName>
    </recommendedName>
</protein>
<name>A0A6A7AYD6_9PLEO</name>
<organism evidence="1 2">
    <name type="scientific">Plenodomus tracheiphilus IPT5</name>
    <dbReference type="NCBI Taxonomy" id="1408161"/>
    <lineage>
        <taxon>Eukaryota</taxon>
        <taxon>Fungi</taxon>
        <taxon>Dikarya</taxon>
        <taxon>Ascomycota</taxon>
        <taxon>Pezizomycotina</taxon>
        <taxon>Dothideomycetes</taxon>
        <taxon>Pleosporomycetidae</taxon>
        <taxon>Pleosporales</taxon>
        <taxon>Pleosporineae</taxon>
        <taxon>Leptosphaeriaceae</taxon>
        <taxon>Plenodomus</taxon>
    </lineage>
</organism>